<keyword evidence="1" id="KW-0812">Transmembrane</keyword>
<dbReference type="Proteomes" id="UP000266183">
    <property type="component" value="Chromosome"/>
</dbReference>
<dbReference type="Pfam" id="PF02517">
    <property type="entry name" value="Rce1-like"/>
    <property type="match status" value="1"/>
</dbReference>
<dbReference type="EMBL" id="CP032382">
    <property type="protein sequence ID" value="AYB35323.1"/>
    <property type="molecule type" value="Genomic_DNA"/>
</dbReference>
<feature type="domain" description="CAAX prenyl protease 2/Lysostaphin resistance protein A-like" evidence="2">
    <location>
        <begin position="114"/>
        <end position="204"/>
    </location>
</feature>
<gene>
    <name evidence="3" type="ORF">D4L85_34165</name>
</gene>
<dbReference type="PANTHER" id="PTHR39430">
    <property type="entry name" value="MEMBRANE-ASSOCIATED PROTEASE-RELATED"/>
    <property type="match status" value="1"/>
</dbReference>
<reference evidence="4" key="1">
    <citation type="submission" date="2018-09" db="EMBL/GenBank/DDBJ databases">
        <title>Chryseolinea sp. KIS68-18 isolated from soil.</title>
        <authorList>
            <person name="Weon H.-Y."/>
            <person name="Kwon S.-W."/>
            <person name="Lee S.A."/>
        </authorList>
    </citation>
    <scope>NUCLEOTIDE SEQUENCE [LARGE SCALE GENOMIC DNA]</scope>
    <source>
        <strain evidence="4">KIS68-18</strain>
    </source>
</reference>
<keyword evidence="3" id="KW-0645">Protease</keyword>
<accession>A0A385SU00</accession>
<protein>
    <submittedName>
        <fullName evidence="3">CPBP family intramembrane metalloprotease</fullName>
    </submittedName>
</protein>
<dbReference type="InterPro" id="IPR003675">
    <property type="entry name" value="Rce1/LyrA-like_dom"/>
</dbReference>
<sequence>MKTRTILQVVLFCLLSAMIFAFCSYAAKPLPSSWSSHVMLGGSIVMTCIITLLFSRWTGLSLQEIGVAPSRDTLKKFLVAFTLGLLLPIIQWGIVYVSGGYQVRWNDHVGLNGIFSFLLLYILIAAREELAFRAFPLFSLNKRCGFLLAISLVTFIFILEHVVGGMSFWAAAIGPGLGGILFGILAIKTKGIAYPMGVHAAWNFGQWVMGLKPEPGIVLGRIAPGQEDWVDVTGWTGYAIAMGIGIAAAILYQPNNPGRSLSPLWEGSERP</sequence>
<dbReference type="GO" id="GO:0080120">
    <property type="term" value="P:CAAX-box protein maturation"/>
    <property type="evidence" value="ECO:0007669"/>
    <property type="project" value="UniProtKB-ARBA"/>
</dbReference>
<feature type="transmembrane region" description="Helical" evidence="1">
    <location>
        <begin position="36"/>
        <end position="57"/>
    </location>
</feature>
<keyword evidence="4" id="KW-1185">Reference proteome</keyword>
<feature type="transmembrane region" description="Helical" evidence="1">
    <location>
        <begin position="109"/>
        <end position="126"/>
    </location>
</feature>
<dbReference type="GO" id="GO:0004175">
    <property type="term" value="F:endopeptidase activity"/>
    <property type="evidence" value="ECO:0007669"/>
    <property type="project" value="UniProtKB-ARBA"/>
</dbReference>
<name>A0A385SU00_9BACT</name>
<evidence type="ECO:0000259" key="2">
    <source>
        <dbReference type="Pfam" id="PF02517"/>
    </source>
</evidence>
<feature type="transmembrane region" description="Helical" evidence="1">
    <location>
        <begin position="77"/>
        <end position="97"/>
    </location>
</feature>
<feature type="transmembrane region" description="Helical" evidence="1">
    <location>
        <begin position="146"/>
        <end position="163"/>
    </location>
</feature>
<dbReference type="AlphaFoldDB" id="A0A385SU00"/>
<dbReference type="PANTHER" id="PTHR39430:SF1">
    <property type="entry name" value="PROTEASE"/>
    <property type="match status" value="1"/>
</dbReference>
<evidence type="ECO:0000313" key="3">
    <source>
        <dbReference type="EMBL" id="AYB35323.1"/>
    </source>
</evidence>
<dbReference type="OrthoDB" id="324900at2"/>
<dbReference type="KEGG" id="chk:D4L85_34165"/>
<keyword evidence="1" id="KW-1133">Transmembrane helix</keyword>
<dbReference type="GO" id="GO:0006508">
    <property type="term" value="P:proteolysis"/>
    <property type="evidence" value="ECO:0007669"/>
    <property type="project" value="UniProtKB-KW"/>
</dbReference>
<organism evidence="3 4">
    <name type="scientific">Chryseolinea soli</name>
    <dbReference type="NCBI Taxonomy" id="2321403"/>
    <lineage>
        <taxon>Bacteria</taxon>
        <taxon>Pseudomonadati</taxon>
        <taxon>Bacteroidota</taxon>
        <taxon>Cytophagia</taxon>
        <taxon>Cytophagales</taxon>
        <taxon>Fulvivirgaceae</taxon>
        <taxon>Chryseolinea</taxon>
    </lineage>
</organism>
<keyword evidence="1" id="KW-0472">Membrane</keyword>
<dbReference type="GO" id="GO:0008237">
    <property type="term" value="F:metallopeptidase activity"/>
    <property type="evidence" value="ECO:0007669"/>
    <property type="project" value="UniProtKB-KW"/>
</dbReference>
<evidence type="ECO:0000256" key="1">
    <source>
        <dbReference type="SAM" id="Phobius"/>
    </source>
</evidence>
<dbReference type="RefSeq" id="WP_119758571.1">
    <property type="nucleotide sequence ID" value="NZ_CP032382.1"/>
</dbReference>
<proteinExistence type="predicted"/>
<keyword evidence="3" id="KW-0482">Metalloprotease</keyword>
<evidence type="ECO:0000313" key="4">
    <source>
        <dbReference type="Proteomes" id="UP000266183"/>
    </source>
</evidence>
<feature type="transmembrane region" description="Helical" evidence="1">
    <location>
        <begin position="169"/>
        <end position="187"/>
    </location>
</feature>
<keyword evidence="3" id="KW-0378">Hydrolase</keyword>